<dbReference type="HAMAP" id="MF_01350">
    <property type="entry name" value="NDH1_NuoH"/>
    <property type="match status" value="1"/>
</dbReference>
<reference evidence="9" key="1">
    <citation type="journal article" date="2019" name="Microbiol. Resour. Announc.">
        <title>Genome Sequence of the Yeast Saprochaete ingens CBS 517.90.</title>
        <authorList>
            <person name="Hodorova V."/>
            <person name="Lichancova H."/>
            <person name="Zubenko S."/>
            <person name="Sienkiewicz K."/>
            <person name="Penir S.M.U."/>
            <person name="Afanasyev P."/>
            <person name="Boceck D."/>
            <person name="Bonnin S."/>
            <person name="Hakobyan S."/>
            <person name="Smyczynska U."/>
            <person name="Zhivkoplias E."/>
            <person name="Zlatohurska M."/>
            <person name="Tralle E."/>
            <person name="Frolova A."/>
            <person name="Pryszcz L.P."/>
            <person name="Brejova B."/>
            <person name="Vinar T."/>
            <person name="Nosek J."/>
        </authorList>
    </citation>
    <scope>NUCLEOTIDE SEQUENCE</scope>
    <source>
        <strain evidence="9">CBS 517.90</strain>
    </source>
</reference>
<dbReference type="GO" id="GO:0009060">
    <property type="term" value="P:aerobic respiration"/>
    <property type="evidence" value="ECO:0007669"/>
    <property type="project" value="TreeGrafter"/>
</dbReference>
<evidence type="ECO:0000313" key="9">
    <source>
        <dbReference type="EMBL" id="QGZ08698.1"/>
    </source>
</evidence>
<keyword evidence="6" id="KW-0520">NAD</keyword>
<accession>A0A6B9ING9</accession>
<dbReference type="PANTHER" id="PTHR11432">
    <property type="entry name" value="NADH DEHYDROGENASE SUBUNIT 1"/>
    <property type="match status" value="1"/>
</dbReference>
<protein>
    <recommendedName>
        <fullName evidence="7">NADH-ubiquinone oxidoreductase chain 1</fullName>
        <ecNumber evidence="7">7.1.1.2</ecNumber>
    </recommendedName>
</protein>
<evidence type="ECO:0000256" key="5">
    <source>
        <dbReference type="ARBA" id="ARBA00023136"/>
    </source>
</evidence>
<keyword evidence="5 8" id="KW-0472">Membrane</keyword>
<dbReference type="InterPro" id="IPR018086">
    <property type="entry name" value="NADH_UbQ_OxRdtase_su1_CS"/>
</dbReference>
<comment type="subcellular location">
    <subcellularLocation>
        <location evidence="1">Membrane</location>
        <topology evidence="1">Multi-pass membrane protein</topology>
    </subcellularLocation>
    <subcellularLocation>
        <location evidence="6">Mitochondrion inner membrane</location>
        <topology evidence="6">Multi-pass membrane protein</topology>
    </subcellularLocation>
</comment>
<evidence type="ECO:0000256" key="7">
    <source>
        <dbReference type="RuleBase" id="RU000473"/>
    </source>
</evidence>
<evidence type="ECO:0000256" key="4">
    <source>
        <dbReference type="ARBA" id="ARBA00022989"/>
    </source>
</evidence>
<evidence type="ECO:0000256" key="1">
    <source>
        <dbReference type="ARBA" id="ARBA00004141"/>
    </source>
</evidence>
<evidence type="ECO:0000256" key="2">
    <source>
        <dbReference type="ARBA" id="ARBA00010535"/>
    </source>
</evidence>
<feature type="transmembrane region" description="Helical" evidence="8">
    <location>
        <begin position="146"/>
        <end position="169"/>
    </location>
</feature>
<dbReference type="AlphaFoldDB" id="A0A6B9ING9"/>
<keyword evidence="3 6" id="KW-0812">Transmembrane</keyword>
<feature type="transmembrane region" description="Helical" evidence="8">
    <location>
        <begin position="106"/>
        <end position="125"/>
    </location>
</feature>
<geneLocation type="mitochondrion" evidence="9"/>
<proteinExistence type="inferred from homology"/>
<gene>
    <name evidence="9" type="primary">nad1</name>
</gene>
<evidence type="ECO:0000256" key="8">
    <source>
        <dbReference type="SAM" id="Phobius"/>
    </source>
</evidence>
<dbReference type="GO" id="GO:0005743">
    <property type="term" value="C:mitochondrial inner membrane"/>
    <property type="evidence" value="ECO:0007669"/>
    <property type="project" value="UniProtKB-SubCell"/>
</dbReference>
<sequence>MMLDMIEILMFLVCVLFSVAYLTVAERKTLGYLQRRLGPNAMGWYGLLQAFADAVKLLMKEMMLPKESNKYMLMMSPLMTLMTALMGWVVMPLGPAMTLGDLENGMLFSLAMGSLGVFGVLLSGWSSNSKYSFMGSMRSTAQLMSYELVLTTMYIMCMMFVSTLNMTTYMETQRMMWLFMPLFPLFMMFYMSTMAETNRPPFDLVEAESELVAGFFTEYSGSPFVFFFLAEYSNLILMCASTTMLFLGGYLNIDFINSIILYPFNNIQYSFIYNFIEGSLYGMALAIKLIILMFTFIWVRASFPRFTYDNLINLCWLMFLPLLFAFTLFIPCILYMFNGFSYI</sequence>
<evidence type="ECO:0000256" key="3">
    <source>
        <dbReference type="ARBA" id="ARBA00022692"/>
    </source>
</evidence>
<feature type="transmembrane region" description="Helical" evidence="8">
    <location>
        <begin position="280"/>
        <end position="299"/>
    </location>
</feature>
<feature type="transmembrane region" description="Helical" evidence="8">
    <location>
        <begin position="235"/>
        <end position="260"/>
    </location>
</feature>
<keyword evidence="7 9" id="KW-0496">Mitochondrion</keyword>
<feature type="transmembrane region" description="Helical" evidence="8">
    <location>
        <begin position="175"/>
        <end position="192"/>
    </location>
</feature>
<comment type="similarity">
    <text evidence="2 6">Belongs to the complex I subunit 1 family.</text>
</comment>
<name>A0A6B9ING9_9ASCO</name>
<dbReference type="Pfam" id="PF00146">
    <property type="entry name" value="NADHdh"/>
    <property type="match status" value="1"/>
</dbReference>
<feature type="transmembrane region" description="Helical" evidence="8">
    <location>
        <begin position="71"/>
        <end position="94"/>
    </location>
</feature>
<dbReference type="PANTHER" id="PTHR11432:SF3">
    <property type="entry name" value="NADH-UBIQUINONE OXIDOREDUCTASE CHAIN 1"/>
    <property type="match status" value="1"/>
</dbReference>
<keyword evidence="7" id="KW-0830">Ubiquinone</keyword>
<dbReference type="EC" id="7.1.1.2" evidence="7"/>
<dbReference type="PROSITE" id="PS00668">
    <property type="entry name" value="COMPLEX1_ND1_2"/>
    <property type="match status" value="1"/>
</dbReference>
<keyword evidence="4 8" id="KW-1133">Transmembrane helix</keyword>
<dbReference type="GO" id="GO:0003954">
    <property type="term" value="F:NADH dehydrogenase activity"/>
    <property type="evidence" value="ECO:0007669"/>
    <property type="project" value="TreeGrafter"/>
</dbReference>
<comment type="catalytic activity">
    <reaction evidence="7">
        <text>a ubiquinone + NADH + 5 H(+)(in) = a ubiquinol + NAD(+) + 4 H(+)(out)</text>
        <dbReference type="Rhea" id="RHEA:29091"/>
        <dbReference type="Rhea" id="RHEA-COMP:9565"/>
        <dbReference type="Rhea" id="RHEA-COMP:9566"/>
        <dbReference type="ChEBI" id="CHEBI:15378"/>
        <dbReference type="ChEBI" id="CHEBI:16389"/>
        <dbReference type="ChEBI" id="CHEBI:17976"/>
        <dbReference type="ChEBI" id="CHEBI:57540"/>
        <dbReference type="ChEBI" id="CHEBI:57945"/>
        <dbReference type="EC" id="7.1.1.2"/>
    </reaction>
</comment>
<feature type="transmembrane region" description="Helical" evidence="8">
    <location>
        <begin position="41"/>
        <end position="59"/>
    </location>
</feature>
<organism evidence="9">
    <name type="scientific">Magnusiomyces paraingens</name>
    <dbReference type="NCBI Taxonomy" id="2606893"/>
    <lineage>
        <taxon>Eukaryota</taxon>
        <taxon>Fungi</taxon>
        <taxon>Dikarya</taxon>
        <taxon>Ascomycota</taxon>
        <taxon>Saccharomycotina</taxon>
        <taxon>Dipodascomycetes</taxon>
        <taxon>Dipodascales</taxon>
        <taxon>Dipodascaceae</taxon>
        <taxon>Magnusiomyces</taxon>
    </lineage>
</organism>
<dbReference type="PROSITE" id="PS00667">
    <property type="entry name" value="COMPLEX1_ND1_1"/>
    <property type="match status" value="1"/>
</dbReference>
<dbReference type="EMBL" id="MN317087">
    <property type="protein sequence ID" value="QGZ08698.1"/>
    <property type="molecule type" value="Genomic_DNA"/>
</dbReference>
<dbReference type="GO" id="GO:0008137">
    <property type="term" value="F:NADH dehydrogenase (ubiquinone) activity"/>
    <property type="evidence" value="ECO:0007669"/>
    <property type="project" value="UniProtKB-EC"/>
</dbReference>
<dbReference type="InterPro" id="IPR001694">
    <property type="entry name" value="NADH_UbQ_OxRdtase_su1/FPO"/>
</dbReference>
<feature type="transmembrane region" description="Helical" evidence="8">
    <location>
        <begin position="311"/>
        <end position="337"/>
    </location>
</feature>
<evidence type="ECO:0000256" key="6">
    <source>
        <dbReference type="RuleBase" id="RU000471"/>
    </source>
</evidence>